<comment type="subcellular location">
    <subcellularLocation>
        <location evidence="3">Endoplasmic reticulum membrane</location>
        <topology evidence="3">Multi-pass membrane protein</topology>
    </subcellularLocation>
    <subcellularLocation>
        <location evidence="2">Mitochondrion outer membrane</location>
    </subcellularLocation>
</comment>
<dbReference type="GO" id="GO:0005789">
    <property type="term" value="C:endoplasmic reticulum membrane"/>
    <property type="evidence" value="ECO:0007669"/>
    <property type="project" value="UniProtKB-SubCell"/>
</dbReference>
<dbReference type="GO" id="GO:0004364">
    <property type="term" value="F:glutathione transferase activity"/>
    <property type="evidence" value="ECO:0007669"/>
    <property type="project" value="UniProtKB-EC"/>
</dbReference>
<dbReference type="FunCoup" id="A0A482X7P7">
    <property type="interactions" value="395"/>
</dbReference>
<proteinExistence type="inferred from homology"/>
<evidence type="ECO:0000256" key="17">
    <source>
        <dbReference type="SAM" id="Phobius"/>
    </source>
</evidence>
<dbReference type="Pfam" id="PF01124">
    <property type="entry name" value="MAPEG"/>
    <property type="match status" value="1"/>
</dbReference>
<dbReference type="SMR" id="A0A482X7P7"/>
<dbReference type="GO" id="GO:0005741">
    <property type="term" value="C:mitochondrial outer membrane"/>
    <property type="evidence" value="ECO:0007669"/>
    <property type="project" value="UniProtKB-SubCell"/>
</dbReference>
<dbReference type="InterPro" id="IPR001129">
    <property type="entry name" value="Membr-assoc_MAPEG"/>
</dbReference>
<accession>A0A482X7P7</accession>
<dbReference type="SUPFAM" id="SSF161084">
    <property type="entry name" value="MAPEG domain-like"/>
    <property type="match status" value="1"/>
</dbReference>
<keyword evidence="8" id="KW-1000">Mitochondrion outer membrane</keyword>
<evidence type="ECO:0000313" key="18">
    <source>
        <dbReference type="EMBL" id="RZF41478.1"/>
    </source>
</evidence>
<name>A0A482X7P7_LAOST</name>
<evidence type="ECO:0000256" key="5">
    <source>
        <dbReference type="ARBA" id="ARBA00012452"/>
    </source>
</evidence>
<evidence type="ECO:0000256" key="2">
    <source>
        <dbReference type="ARBA" id="ARBA00004294"/>
    </source>
</evidence>
<keyword evidence="11" id="KW-0007">Acetylation</keyword>
<dbReference type="Gene3D" id="1.20.120.550">
    <property type="entry name" value="Membrane associated eicosanoid/glutathione metabolism-like domain"/>
    <property type="match status" value="1"/>
</dbReference>
<reference evidence="18 19" key="1">
    <citation type="journal article" date="2017" name="Gigascience">
        <title>Genome sequence of the small brown planthopper, Laodelphax striatellus.</title>
        <authorList>
            <person name="Zhu J."/>
            <person name="Jiang F."/>
            <person name="Wang X."/>
            <person name="Yang P."/>
            <person name="Bao Y."/>
            <person name="Zhao W."/>
            <person name="Wang W."/>
            <person name="Lu H."/>
            <person name="Wang Q."/>
            <person name="Cui N."/>
            <person name="Li J."/>
            <person name="Chen X."/>
            <person name="Luo L."/>
            <person name="Yu J."/>
            <person name="Kang L."/>
            <person name="Cui F."/>
        </authorList>
    </citation>
    <scope>NUCLEOTIDE SEQUENCE [LARGE SCALE GENOMIC DNA]</scope>
    <source>
        <strain evidence="18">Lst14</strain>
    </source>
</reference>
<evidence type="ECO:0000256" key="12">
    <source>
        <dbReference type="ARBA" id="ARBA00023128"/>
    </source>
</evidence>
<evidence type="ECO:0000256" key="1">
    <source>
        <dbReference type="ARBA" id="ARBA00003701"/>
    </source>
</evidence>
<keyword evidence="10 17" id="KW-1133">Transmembrane helix</keyword>
<dbReference type="Proteomes" id="UP000291343">
    <property type="component" value="Unassembled WGS sequence"/>
</dbReference>
<dbReference type="OrthoDB" id="193139at2759"/>
<dbReference type="PANTHER" id="PTHR10689">
    <property type="entry name" value="MICROSOMAL GLUTATHIONE S-TRANSFERASE 1"/>
    <property type="match status" value="1"/>
</dbReference>
<evidence type="ECO:0000256" key="9">
    <source>
        <dbReference type="ARBA" id="ARBA00022824"/>
    </source>
</evidence>
<keyword evidence="12" id="KW-0496">Mitochondrion</keyword>
<evidence type="ECO:0000256" key="14">
    <source>
        <dbReference type="ARBA" id="ARBA00038540"/>
    </source>
</evidence>
<dbReference type="EC" id="2.5.1.18" evidence="5"/>
<feature type="transmembrane region" description="Helical" evidence="17">
    <location>
        <begin position="48"/>
        <end position="65"/>
    </location>
</feature>
<dbReference type="EMBL" id="QKKF02016774">
    <property type="protein sequence ID" value="RZF41478.1"/>
    <property type="molecule type" value="Genomic_DNA"/>
</dbReference>
<dbReference type="STRING" id="195883.A0A482X7P7"/>
<evidence type="ECO:0000256" key="6">
    <source>
        <dbReference type="ARBA" id="ARBA00022679"/>
    </source>
</evidence>
<dbReference type="PANTHER" id="PTHR10689:SF6">
    <property type="entry name" value="MICROSOMAL GLUTATHIONE S-TRANSFERASE 1"/>
    <property type="match status" value="1"/>
</dbReference>
<protein>
    <recommendedName>
        <fullName evidence="15">Microsomal glutathione S-transferase 1</fullName>
        <ecNumber evidence="5">2.5.1.18</ecNumber>
    </recommendedName>
</protein>
<evidence type="ECO:0000256" key="8">
    <source>
        <dbReference type="ARBA" id="ARBA00022787"/>
    </source>
</evidence>
<comment type="subunit">
    <text evidence="14">Homotrimer; The trimer binds only one molecule of glutathione.</text>
</comment>
<gene>
    <name evidence="18" type="ORF">LSTR_LSTR000192</name>
</gene>
<keyword evidence="7 17" id="KW-0812">Transmembrane</keyword>
<evidence type="ECO:0000256" key="16">
    <source>
        <dbReference type="ARBA" id="ARBA00049385"/>
    </source>
</evidence>
<evidence type="ECO:0000256" key="15">
    <source>
        <dbReference type="ARBA" id="ARBA00039397"/>
    </source>
</evidence>
<evidence type="ECO:0000256" key="4">
    <source>
        <dbReference type="ARBA" id="ARBA00010459"/>
    </source>
</evidence>
<evidence type="ECO:0000313" key="19">
    <source>
        <dbReference type="Proteomes" id="UP000291343"/>
    </source>
</evidence>
<keyword evidence="13 17" id="KW-0472">Membrane</keyword>
<dbReference type="InParanoid" id="A0A482X7P7"/>
<comment type="function">
    <text evidence="1">Conjugation of reduced glutathione to a wide number of exogenous and endogenous hydrophobic electrophiles.</text>
</comment>
<comment type="similarity">
    <text evidence="4">Belongs to the MAPEG family.</text>
</comment>
<sequence>MAPLTGRYRFTKRIFANPEDKLPRSIVKYDDPDIERVRRAHLNDLENIPVFMVAALLYIATKPSYWLALNLFRTFTIARIIHTLVYAVVVIPQPARALAWVVGYAATQGAGSPLDCLQHLCSSTGVEVHSGGPEE</sequence>
<evidence type="ECO:0000256" key="10">
    <source>
        <dbReference type="ARBA" id="ARBA00022989"/>
    </source>
</evidence>
<dbReference type="InterPro" id="IPR040162">
    <property type="entry name" value="MGST1-like"/>
</dbReference>
<dbReference type="AlphaFoldDB" id="A0A482X7P7"/>
<comment type="catalytic activity">
    <reaction evidence="16">
        <text>RX + glutathione = an S-substituted glutathione + a halide anion + H(+)</text>
        <dbReference type="Rhea" id="RHEA:16437"/>
        <dbReference type="ChEBI" id="CHEBI:15378"/>
        <dbReference type="ChEBI" id="CHEBI:16042"/>
        <dbReference type="ChEBI" id="CHEBI:17792"/>
        <dbReference type="ChEBI" id="CHEBI:57925"/>
        <dbReference type="ChEBI" id="CHEBI:90779"/>
        <dbReference type="EC" id="2.5.1.18"/>
    </reaction>
    <physiologicalReaction direction="left-to-right" evidence="16">
        <dbReference type="Rhea" id="RHEA:16438"/>
    </physiologicalReaction>
</comment>
<organism evidence="18 19">
    <name type="scientific">Laodelphax striatellus</name>
    <name type="common">Small brown planthopper</name>
    <name type="synonym">Delphax striatella</name>
    <dbReference type="NCBI Taxonomy" id="195883"/>
    <lineage>
        <taxon>Eukaryota</taxon>
        <taxon>Metazoa</taxon>
        <taxon>Ecdysozoa</taxon>
        <taxon>Arthropoda</taxon>
        <taxon>Hexapoda</taxon>
        <taxon>Insecta</taxon>
        <taxon>Pterygota</taxon>
        <taxon>Neoptera</taxon>
        <taxon>Paraneoptera</taxon>
        <taxon>Hemiptera</taxon>
        <taxon>Auchenorrhyncha</taxon>
        <taxon>Fulgoroidea</taxon>
        <taxon>Delphacidae</taxon>
        <taxon>Criomorphinae</taxon>
        <taxon>Laodelphax</taxon>
    </lineage>
</organism>
<evidence type="ECO:0000256" key="7">
    <source>
        <dbReference type="ARBA" id="ARBA00022692"/>
    </source>
</evidence>
<keyword evidence="19" id="KW-1185">Reference proteome</keyword>
<evidence type="ECO:0000256" key="11">
    <source>
        <dbReference type="ARBA" id="ARBA00022990"/>
    </source>
</evidence>
<keyword evidence="6" id="KW-0808">Transferase</keyword>
<dbReference type="InterPro" id="IPR023352">
    <property type="entry name" value="MAPEG-like_dom_sf"/>
</dbReference>
<evidence type="ECO:0000256" key="3">
    <source>
        <dbReference type="ARBA" id="ARBA00004477"/>
    </source>
</evidence>
<evidence type="ECO:0000256" key="13">
    <source>
        <dbReference type="ARBA" id="ARBA00023136"/>
    </source>
</evidence>
<keyword evidence="9" id="KW-0256">Endoplasmic reticulum</keyword>
<comment type="caution">
    <text evidence="18">The sequence shown here is derived from an EMBL/GenBank/DDBJ whole genome shotgun (WGS) entry which is preliminary data.</text>
</comment>